<keyword evidence="10" id="KW-0805">Transcription regulation</keyword>
<comment type="subcellular location">
    <subcellularLocation>
        <location evidence="2">Chromosome</location>
    </subcellularLocation>
    <subcellularLocation>
        <location evidence="1">Nucleus</location>
    </subcellularLocation>
</comment>
<comment type="subunit">
    <text evidence="4">Homooligomer.</text>
</comment>
<dbReference type="GO" id="GO:0003700">
    <property type="term" value="F:DNA-binding transcription factor activity"/>
    <property type="evidence" value="ECO:0007669"/>
    <property type="project" value="InterPro"/>
</dbReference>
<evidence type="ECO:0000256" key="13">
    <source>
        <dbReference type="ARBA" id="ARBA00023163"/>
    </source>
</evidence>
<dbReference type="EMBL" id="MH917290">
    <property type="protein sequence ID" value="AYN74472.1"/>
    <property type="molecule type" value="mRNA"/>
</dbReference>
<feature type="compositionally biased region" description="Polar residues" evidence="20">
    <location>
        <begin position="535"/>
        <end position="555"/>
    </location>
</feature>
<feature type="region of interest" description="Disordered" evidence="20">
    <location>
        <begin position="571"/>
        <end position="598"/>
    </location>
</feature>
<reference evidence="22" key="1">
    <citation type="submission" date="2018-09" db="EMBL/GenBank/DDBJ databases">
        <authorList>
            <person name="Santidrian Yebra-Pimentel E.M."/>
            <person name="Jong Raadsen S.A."/>
            <person name="Jansen H.J."/>
            <person name="Dirks R.P.H."/>
        </authorList>
    </citation>
    <scope>NUCLEOTIDE SEQUENCE</scope>
</reference>
<evidence type="ECO:0000256" key="5">
    <source>
        <dbReference type="ARBA" id="ARBA00022454"/>
    </source>
</evidence>
<protein>
    <recommendedName>
        <fullName evidence="17">Heat shock factor protein 5</fullName>
    </recommendedName>
    <alternativeName>
        <fullName evidence="18">Heat shock transcription factor 5</fullName>
    </alternativeName>
</protein>
<keyword evidence="22" id="KW-0346">Stress response</keyword>
<dbReference type="InterPro" id="IPR036388">
    <property type="entry name" value="WH-like_DNA-bd_sf"/>
</dbReference>
<keyword evidence="5" id="KW-0158">Chromosome</keyword>
<evidence type="ECO:0000256" key="7">
    <source>
        <dbReference type="ARBA" id="ARBA00022553"/>
    </source>
</evidence>
<keyword evidence="7" id="KW-0597">Phosphoprotein</keyword>
<evidence type="ECO:0000256" key="20">
    <source>
        <dbReference type="SAM" id="MobiDB-lite"/>
    </source>
</evidence>
<feature type="compositionally biased region" description="Polar residues" evidence="20">
    <location>
        <begin position="584"/>
        <end position="598"/>
    </location>
</feature>
<evidence type="ECO:0000256" key="19">
    <source>
        <dbReference type="RuleBase" id="RU004020"/>
    </source>
</evidence>
<dbReference type="SMART" id="SM00415">
    <property type="entry name" value="HSF"/>
    <property type="match status" value="1"/>
</dbReference>
<evidence type="ECO:0000256" key="2">
    <source>
        <dbReference type="ARBA" id="ARBA00004286"/>
    </source>
</evidence>
<evidence type="ECO:0000256" key="6">
    <source>
        <dbReference type="ARBA" id="ARBA00022491"/>
    </source>
</evidence>
<comment type="similarity">
    <text evidence="3 19">Belongs to the HSF family.</text>
</comment>
<keyword evidence="15" id="KW-0469">Meiosis</keyword>
<dbReference type="GO" id="GO:0005694">
    <property type="term" value="C:chromosome"/>
    <property type="evidence" value="ECO:0007669"/>
    <property type="project" value="UniProtKB-SubCell"/>
</dbReference>
<feature type="region of interest" description="Disordered" evidence="20">
    <location>
        <begin position="523"/>
        <end position="558"/>
    </location>
</feature>
<dbReference type="FunFam" id="1.10.10.10:FF:000531">
    <property type="entry name" value="Heat shock transcription factor 5"/>
    <property type="match status" value="1"/>
</dbReference>
<evidence type="ECO:0000256" key="8">
    <source>
        <dbReference type="ARBA" id="ARBA00022782"/>
    </source>
</evidence>
<proteinExistence type="evidence at transcript level"/>
<keyword evidence="9" id="KW-0744">Spermatogenesis</keyword>
<keyword evidence="8" id="KW-0221">Differentiation</keyword>
<dbReference type="PANTHER" id="PTHR10015:SF278">
    <property type="entry name" value="HEAT SHOCK FACTOR PROTEIN 5"/>
    <property type="match status" value="1"/>
</dbReference>
<keyword evidence="11" id="KW-0238">DNA-binding</keyword>
<sequence length="598" mass="64895">MEAPGVLRHVELDEALITIPINPNNFPAKLWRLVNSPENRSIRWDSRGEGVIIDQQLFECELLSPLKPTGEPVDLFKTTNFTSFIRQLNLYGFRKVVLGSGGSAGNINPGGDLVVAEGILHHFHNPHFKKDHPELLVNLKRLTSANKAKLEAGLEVTCRPPNRLRRLLTNSVDPMEKVKMENHGSVSAAQIHQAFHRESAAPYPCNPGSLYPMKGLDRTPIPQRGWPSSIGLIMGQMDGSSPFSEKGIPVSVLQRFPTDVTCALQSSPTTVHMQQGSQGVGPSGQKFGSYMTSPAQFRPAYYPAAMCQCCSPGSVDPMTGCAHQNTSTLPHYNYYQPSYPVEFLYPGNQNWPSVSNEDNKKTDVNLETVFQMVNELQASPKPCMVKVEPTESQLEITQPTMGQQLPGNSFSALSATAKATSAQLGSLTPVISDVSSLVVDAAQKSTCSENQIAGFIYPVSTTLLPRAMPILDNTAVPVVQNQSQGQACSGSVAVTQLDVSQKVLNNTENVARWSETAADILSGSQPLKAGENDTDSSTPATPSECKSSRQQSKSPDLNLLVDVACKQEPCQGEEEEGYVWTDPAAQSQHYSPVDTSTE</sequence>
<evidence type="ECO:0000256" key="4">
    <source>
        <dbReference type="ARBA" id="ARBA00011182"/>
    </source>
</evidence>
<dbReference type="GO" id="GO:0007283">
    <property type="term" value="P:spermatogenesis"/>
    <property type="evidence" value="ECO:0007669"/>
    <property type="project" value="UniProtKB-KW"/>
</dbReference>
<dbReference type="GO" id="GO:0043565">
    <property type="term" value="F:sequence-specific DNA binding"/>
    <property type="evidence" value="ECO:0007669"/>
    <property type="project" value="InterPro"/>
</dbReference>
<organism evidence="22">
    <name type="scientific">Acipenser oxyrinchus oxyrinchus</name>
    <dbReference type="NCBI Taxonomy" id="40147"/>
    <lineage>
        <taxon>Eukaryota</taxon>
        <taxon>Metazoa</taxon>
        <taxon>Chordata</taxon>
        <taxon>Craniata</taxon>
        <taxon>Vertebrata</taxon>
        <taxon>Euteleostomi</taxon>
        <taxon>Actinopterygii</taxon>
        <taxon>Chondrostei</taxon>
        <taxon>Acipenseriformes</taxon>
        <taxon>Acipenseridae</taxon>
        <taxon>Acipenser</taxon>
    </lineage>
</organism>
<dbReference type="PANTHER" id="PTHR10015">
    <property type="entry name" value="HEAT SHOCK TRANSCRIPTION FACTOR"/>
    <property type="match status" value="1"/>
</dbReference>
<accession>A0A3G2LN06</accession>
<keyword evidence="12" id="KW-0010">Activator</keyword>
<dbReference type="InterPro" id="IPR036390">
    <property type="entry name" value="WH_DNA-bd_sf"/>
</dbReference>
<dbReference type="SUPFAM" id="SSF46785">
    <property type="entry name" value="Winged helix' DNA-binding domain"/>
    <property type="match status" value="1"/>
</dbReference>
<evidence type="ECO:0000256" key="12">
    <source>
        <dbReference type="ARBA" id="ARBA00023159"/>
    </source>
</evidence>
<evidence type="ECO:0000256" key="10">
    <source>
        <dbReference type="ARBA" id="ARBA00023015"/>
    </source>
</evidence>
<evidence type="ECO:0000256" key="15">
    <source>
        <dbReference type="ARBA" id="ARBA00023254"/>
    </source>
</evidence>
<evidence type="ECO:0000256" key="16">
    <source>
        <dbReference type="ARBA" id="ARBA00054015"/>
    </source>
</evidence>
<keyword evidence="14" id="KW-0539">Nucleus</keyword>
<evidence type="ECO:0000256" key="18">
    <source>
        <dbReference type="ARBA" id="ARBA00079386"/>
    </source>
</evidence>
<dbReference type="Gene3D" id="1.10.10.10">
    <property type="entry name" value="Winged helix-like DNA-binding domain superfamily/Winged helix DNA-binding domain"/>
    <property type="match status" value="1"/>
</dbReference>
<evidence type="ECO:0000259" key="21">
    <source>
        <dbReference type="SMART" id="SM00415"/>
    </source>
</evidence>
<dbReference type="GO" id="GO:0005634">
    <property type="term" value="C:nucleus"/>
    <property type="evidence" value="ECO:0007669"/>
    <property type="project" value="UniProtKB-SubCell"/>
</dbReference>
<gene>
    <name evidence="22" type="primary">hsf5</name>
</gene>
<evidence type="ECO:0000313" key="22">
    <source>
        <dbReference type="EMBL" id="AYN74472.1"/>
    </source>
</evidence>
<evidence type="ECO:0000256" key="1">
    <source>
        <dbReference type="ARBA" id="ARBA00004123"/>
    </source>
</evidence>
<evidence type="ECO:0000256" key="3">
    <source>
        <dbReference type="ARBA" id="ARBA00006403"/>
    </source>
</evidence>
<evidence type="ECO:0000256" key="9">
    <source>
        <dbReference type="ARBA" id="ARBA00022871"/>
    </source>
</evidence>
<dbReference type="GO" id="GO:0051321">
    <property type="term" value="P:meiotic cell cycle"/>
    <property type="evidence" value="ECO:0007669"/>
    <property type="project" value="UniProtKB-KW"/>
</dbReference>
<dbReference type="GO" id="GO:0030154">
    <property type="term" value="P:cell differentiation"/>
    <property type="evidence" value="ECO:0007669"/>
    <property type="project" value="UniProtKB-KW"/>
</dbReference>
<feature type="domain" description="HSF-type DNA-binding" evidence="21">
    <location>
        <begin position="22"/>
        <end position="142"/>
    </location>
</feature>
<evidence type="ECO:0000256" key="17">
    <source>
        <dbReference type="ARBA" id="ARBA00070265"/>
    </source>
</evidence>
<keyword evidence="6" id="KW-0678">Repressor</keyword>
<comment type="function">
    <text evidence="16">DNA-binding transcription factor that is essential for male fertility, spermatogenesis and meiotic prophase progression in spermatocytes under non-stress conditions. Positvely and negatively regulates gene expression to ensure progression of meiotic prophase beyond pachytene stage in spermatocytes. Plays a role in male germline meiotic sex chromosome remodeling and silencing through regulation of SMARCA4.</text>
</comment>
<name>A0A3G2LN06_ACIOX</name>
<keyword evidence="13" id="KW-0804">Transcription</keyword>
<evidence type="ECO:0000256" key="11">
    <source>
        <dbReference type="ARBA" id="ARBA00023125"/>
    </source>
</evidence>
<dbReference type="AlphaFoldDB" id="A0A3G2LN06"/>
<evidence type="ECO:0000256" key="14">
    <source>
        <dbReference type="ARBA" id="ARBA00023242"/>
    </source>
</evidence>
<dbReference type="InterPro" id="IPR000232">
    <property type="entry name" value="HSF_DNA-bd"/>
</dbReference>
<dbReference type="Pfam" id="PF00447">
    <property type="entry name" value="HSF_DNA-bind"/>
    <property type="match status" value="1"/>
</dbReference>